<reference evidence="2" key="1">
    <citation type="journal article" date="2017" name="Nat. Ecol. Evol.">
        <title>Genome expansion and lineage-specific genetic innovations in the forest pathogenic fungi Armillaria.</title>
        <authorList>
            <person name="Sipos G."/>
            <person name="Prasanna A.N."/>
            <person name="Walter M.C."/>
            <person name="O'Connor E."/>
            <person name="Balint B."/>
            <person name="Krizsan K."/>
            <person name="Kiss B."/>
            <person name="Hess J."/>
            <person name="Varga T."/>
            <person name="Slot J."/>
            <person name="Riley R."/>
            <person name="Boka B."/>
            <person name="Rigling D."/>
            <person name="Barry K."/>
            <person name="Lee J."/>
            <person name="Mihaltcheva S."/>
            <person name="LaButti K."/>
            <person name="Lipzen A."/>
            <person name="Waldron R."/>
            <person name="Moloney N.M."/>
            <person name="Sperisen C."/>
            <person name="Kredics L."/>
            <person name="Vagvoelgyi C."/>
            <person name="Patrignani A."/>
            <person name="Fitzpatrick D."/>
            <person name="Nagy I."/>
            <person name="Doyle S."/>
            <person name="Anderson J.B."/>
            <person name="Grigoriev I.V."/>
            <person name="Gueldener U."/>
            <person name="Muensterkoetter M."/>
            <person name="Nagy L.G."/>
        </authorList>
    </citation>
    <scope>NUCLEOTIDE SEQUENCE [LARGE SCALE GENOMIC DNA]</scope>
    <source>
        <strain evidence="2">C18/9</strain>
    </source>
</reference>
<proteinExistence type="predicted"/>
<evidence type="ECO:0000313" key="1">
    <source>
        <dbReference type="EMBL" id="SJL14866.1"/>
    </source>
</evidence>
<dbReference type="AlphaFoldDB" id="A0A284S1L3"/>
<dbReference type="EMBL" id="FUEG01000025">
    <property type="protein sequence ID" value="SJL14866.1"/>
    <property type="molecule type" value="Genomic_DNA"/>
</dbReference>
<name>A0A284S1L3_ARMOS</name>
<sequence length="94" mass="10135">MSTSTTGVLFAIKGACVHSTTSNSTAMQEIHGDYDSRDLEALTGVVANSRTKACRAGLQSACARLKIFVAVRNIDGYNNGLEILEAKRRELRMA</sequence>
<dbReference type="Proteomes" id="UP000219338">
    <property type="component" value="Unassembled WGS sequence"/>
</dbReference>
<accession>A0A284S1L3</accession>
<organism evidence="1 2">
    <name type="scientific">Armillaria ostoyae</name>
    <name type="common">Armillaria root rot fungus</name>
    <dbReference type="NCBI Taxonomy" id="47428"/>
    <lineage>
        <taxon>Eukaryota</taxon>
        <taxon>Fungi</taxon>
        <taxon>Dikarya</taxon>
        <taxon>Basidiomycota</taxon>
        <taxon>Agaricomycotina</taxon>
        <taxon>Agaricomycetes</taxon>
        <taxon>Agaricomycetidae</taxon>
        <taxon>Agaricales</taxon>
        <taxon>Marasmiineae</taxon>
        <taxon>Physalacriaceae</taxon>
        <taxon>Armillaria</taxon>
    </lineage>
</organism>
<gene>
    <name evidence="1" type="ORF">ARMOST_18341</name>
</gene>
<protein>
    <submittedName>
        <fullName evidence="1">Uncharacterized protein</fullName>
    </submittedName>
</protein>
<evidence type="ECO:0000313" key="2">
    <source>
        <dbReference type="Proteomes" id="UP000219338"/>
    </source>
</evidence>
<keyword evidence="2" id="KW-1185">Reference proteome</keyword>
<dbReference type="OrthoDB" id="10634804at2759"/>